<dbReference type="SUPFAM" id="SSF75304">
    <property type="entry name" value="Amidase signature (AS) enzymes"/>
    <property type="match status" value="1"/>
</dbReference>
<proteinExistence type="predicted"/>
<accession>A0ABZ1CWW6</accession>
<evidence type="ECO:0000313" key="1">
    <source>
        <dbReference type="EMBL" id="WRT66251.1"/>
    </source>
</evidence>
<dbReference type="Gene3D" id="3.90.1300.10">
    <property type="entry name" value="Amidase signature (AS) domain"/>
    <property type="match status" value="1"/>
</dbReference>
<dbReference type="EMBL" id="CP141884">
    <property type="protein sequence ID" value="WRT66251.1"/>
    <property type="molecule type" value="Genomic_DNA"/>
</dbReference>
<reference evidence="1 2" key="1">
    <citation type="submission" date="2024-01" db="EMBL/GenBank/DDBJ databases">
        <title>Comparative genomics of Cryptococcus and Kwoniella reveals pathogenesis evolution and contrasting modes of karyotype evolution via chromosome fusion or intercentromeric recombination.</title>
        <authorList>
            <person name="Coelho M.A."/>
            <person name="David-Palma M."/>
            <person name="Shea T."/>
            <person name="Bowers K."/>
            <person name="McGinley-Smith S."/>
            <person name="Mohammad A.W."/>
            <person name="Gnirke A."/>
            <person name="Yurkov A.M."/>
            <person name="Nowrousian M."/>
            <person name="Sun S."/>
            <person name="Cuomo C.A."/>
            <person name="Heitman J."/>
        </authorList>
    </citation>
    <scope>NUCLEOTIDE SEQUENCE [LARGE SCALE GENOMIC DNA]</scope>
    <source>
        <strain evidence="1">CBS 11374</strain>
    </source>
</reference>
<dbReference type="Proteomes" id="UP001329825">
    <property type="component" value="Chromosome 4"/>
</dbReference>
<gene>
    <name evidence="1" type="ORF">IL334_003204</name>
</gene>
<keyword evidence="2" id="KW-1185">Reference proteome</keyword>
<dbReference type="GeneID" id="87955335"/>
<organism evidence="1 2">
    <name type="scientific">Kwoniella shivajii</name>
    <dbReference type="NCBI Taxonomy" id="564305"/>
    <lineage>
        <taxon>Eukaryota</taxon>
        <taxon>Fungi</taxon>
        <taxon>Dikarya</taxon>
        <taxon>Basidiomycota</taxon>
        <taxon>Agaricomycotina</taxon>
        <taxon>Tremellomycetes</taxon>
        <taxon>Tremellales</taxon>
        <taxon>Cryptococcaceae</taxon>
        <taxon>Kwoniella</taxon>
    </lineage>
</organism>
<protein>
    <recommendedName>
        <fullName evidence="3">Amidase domain-containing protein</fullName>
    </recommendedName>
</protein>
<evidence type="ECO:0008006" key="3">
    <source>
        <dbReference type="Google" id="ProtNLM"/>
    </source>
</evidence>
<name>A0ABZ1CWW6_9TREE</name>
<evidence type="ECO:0000313" key="2">
    <source>
        <dbReference type="Proteomes" id="UP001329825"/>
    </source>
</evidence>
<dbReference type="RefSeq" id="XP_062790991.1">
    <property type="nucleotide sequence ID" value="XM_062934940.1"/>
</dbReference>
<dbReference type="InterPro" id="IPR036928">
    <property type="entry name" value="AS_sf"/>
</dbReference>
<sequence length="239" mass="26821">MLIPVPSRLYSPQSDTKLAGLRVSVKDIFDIKGLITTAGRRVFSAWKDKAMDTADCLRILEDAGVAIVGKVKTSQIRHRRINKASELGFMEGNILGDDEIPKAIEASLPLAHRVREAFKVVQNQKWGNKEFDAAKRRFNEDGNWFLKLLRDNAENEMNSIMYAELTALDWIPIYREKRLNDIARAIAKRTSPLGPYIPASVGGCPHFIMPIGQTAFQSPVSHTRTMAKGLRKSSRTTKL</sequence>